<dbReference type="PANTHER" id="PTHR32309:SF13">
    <property type="entry name" value="FERRIC ENTEROBACTIN TRANSPORT PROTEIN FEPE"/>
    <property type="match status" value="1"/>
</dbReference>
<feature type="domain" description="AAA" evidence="10">
    <location>
        <begin position="592"/>
        <end position="713"/>
    </location>
</feature>
<evidence type="ECO:0000256" key="1">
    <source>
        <dbReference type="ARBA" id="ARBA00007316"/>
    </source>
</evidence>
<evidence type="ECO:0000256" key="5">
    <source>
        <dbReference type="ARBA" id="ARBA00022777"/>
    </source>
</evidence>
<keyword evidence="7" id="KW-0829">Tyrosine-protein kinase</keyword>
<proteinExistence type="inferred from homology"/>
<reference evidence="12" key="1">
    <citation type="submission" date="2016-10" db="EMBL/GenBank/DDBJ databases">
        <authorList>
            <person name="Varghese N."/>
            <person name="Submissions S."/>
        </authorList>
    </citation>
    <scope>NUCLEOTIDE SEQUENCE [LARGE SCALE GENOMIC DNA]</scope>
    <source>
        <strain evidence="12">Gh-48</strain>
    </source>
</reference>
<dbReference type="OrthoDB" id="9794577at2"/>
<keyword evidence="12" id="KW-1185">Reference proteome</keyword>
<keyword evidence="6" id="KW-0067">ATP-binding</keyword>
<dbReference type="InterPro" id="IPR025669">
    <property type="entry name" value="AAA_dom"/>
</dbReference>
<dbReference type="STRING" id="551995.SAMN05192574_103228"/>
<dbReference type="GO" id="GO:0005886">
    <property type="term" value="C:plasma membrane"/>
    <property type="evidence" value="ECO:0007669"/>
    <property type="project" value="TreeGrafter"/>
</dbReference>
<evidence type="ECO:0000256" key="6">
    <source>
        <dbReference type="ARBA" id="ARBA00022840"/>
    </source>
</evidence>
<dbReference type="GO" id="GO:0005524">
    <property type="term" value="F:ATP binding"/>
    <property type="evidence" value="ECO:0007669"/>
    <property type="project" value="UniProtKB-KW"/>
</dbReference>
<dbReference type="Gene3D" id="3.40.50.300">
    <property type="entry name" value="P-loop containing nucleotide triphosphate hydrolases"/>
    <property type="match status" value="1"/>
</dbReference>
<dbReference type="Proteomes" id="UP000198942">
    <property type="component" value="Unassembled WGS sequence"/>
</dbReference>
<dbReference type="EMBL" id="FOCL01000003">
    <property type="protein sequence ID" value="SEN45965.1"/>
    <property type="molecule type" value="Genomic_DNA"/>
</dbReference>
<evidence type="ECO:0000256" key="7">
    <source>
        <dbReference type="ARBA" id="ARBA00023137"/>
    </source>
</evidence>
<dbReference type="RefSeq" id="WP_091210571.1">
    <property type="nucleotide sequence ID" value="NZ_FOCL01000003.1"/>
</dbReference>
<dbReference type="AlphaFoldDB" id="A0A1H8GQ85"/>
<evidence type="ECO:0000256" key="2">
    <source>
        <dbReference type="ARBA" id="ARBA00011903"/>
    </source>
</evidence>
<evidence type="ECO:0000256" key="4">
    <source>
        <dbReference type="ARBA" id="ARBA00022741"/>
    </source>
</evidence>
<name>A0A1H8GQ85_9SPHI</name>
<keyword evidence="5" id="KW-0418">Kinase</keyword>
<evidence type="ECO:0000256" key="9">
    <source>
        <dbReference type="SAM" id="Phobius"/>
    </source>
</evidence>
<feature type="transmembrane region" description="Helical" evidence="9">
    <location>
        <begin position="497"/>
        <end position="516"/>
    </location>
</feature>
<dbReference type="CDD" id="cd05387">
    <property type="entry name" value="BY-kinase"/>
    <property type="match status" value="1"/>
</dbReference>
<keyword evidence="9" id="KW-0812">Transmembrane</keyword>
<keyword evidence="9" id="KW-0472">Membrane</keyword>
<comment type="catalytic activity">
    <reaction evidence="8">
        <text>L-tyrosyl-[protein] + ATP = O-phospho-L-tyrosyl-[protein] + ADP + H(+)</text>
        <dbReference type="Rhea" id="RHEA:10596"/>
        <dbReference type="Rhea" id="RHEA-COMP:10136"/>
        <dbReference type="Rhea" id="RHEA-COMP:20101"/>
        <dbReference type="ChEBI" id="CHEBI:15378"/>
        <dbReference type="ChEBI" id="CHEBI:30616"/>
        <dbReference type="ChEBI" id="CHEBI:46858"/>
        <dbReference type="ChEBI" id="CHEBI:61978"/>
        <dbReference type="ChEBI" id="CHEBI:456216"/>
        <dbReference type="EC" id="2.7.10.2"/>
    </reaction>
</comment>
<protein>
    <recommendedName>
        <fullName evidence="2">non-specific protein-tyrosine kinase</fullName>
        <ecNumber evidence="2">2.7.10.2</ecNumber>
    </recommendedName>
</protein>
<keyword evidence="4" id="KW-0547">Nucleotide-binding</keyword>
<evidence type="ECO:0000259" key="10">
    <source>
        <dbReference type="Pfam" id="PF13614"/>
    </source>
</evidence>
<keyword evidence="9" id="KW-1133">Transmembrane helix</keyword>
<comment type="similarity">
    <text evidence="1">Belongs to the CpsD/CapB family.</text>
</comment>
<dbReference type="InterPro" id="IPR050445">
    <property type="entry name" value="Bact_polysacc_biosynth/exp"/>
</dbReference>
<dbReference type="EC" id="2.7.10.2" evidence="2"/>
<gene>
    <name evidence="11" type="ORF">SAMN05192574_103228</name>
</gene>
<evidence type="ECO:0000256" key="8">
    <source>
        <dbReference type="ARBA" id="ARBA00051245"/>
    </source>
</evidence>
<feature type="transmembrane region" description="Helical" evidence="9">
    <location>
        <begin position="34"/>
        <end position="52"/>
    </location>
</feature>
<keyword evidence="3" id="KW-0808">Transferase</keyword>
<evidence type="ECO:0000256" key="3">
    <source>
        <dbReference type="ARBA" id="ARBA00022679"/>
    </source>
</evidence>
<organism evidence="11 12">
    <name type="scientific">Mucilaginibacter gossypiicola</name>
    <dbReference type="NCBI Taxonomy" id="551995"/>
    <lineage>
        <taxon>Bacteria</taxon>
        <taxon>Pseudomonadati</taxon>
        <taxon>Bacteroidota</taxon>
        <taxon>Sphingobacteriia</taxon>
        <taxon>Sphingobacteriales</taxon>
        <taxon>Sphingobacteriaceae</taxon>
        <taxon>Mucilaginibacter</taxon>
    </lineage>
</organism>
<dbReference type="GO" id="GO:0004715">
    <property type="term" value="F:non-membrane spanning protein tyrosine kinase activity"/>
    <property type="evidence" value="ECO:0007669"/>
    <property type="project" value="UniProtKB-EC"/>
</dbReference>
<sequence length="777" mass="87461">MIPNNGDMDNNFILKEPLPGNAFRSNIRPYLSGWYIFLISMVICLAAAWTYLNYVTPLYKITSTLQIPDDKKGDGILKATAFSDLNMFQETKTVDNEMEVLRSKDLIYKVFAKLNMETSYFDESGLTTKELYGDERPFKVTILRLGKAAYLKQLYLQPYTQGKFLLKEDKKVWIYNYNQPINHKDYSFKVEKGPAYSNNETPILIQFKNLTRLAAAYSAGLFQVNPVIKESNTLTLSLVDAVPERGVDILNNIISTYNAENVVKKNVTAVNTILFIDKRLHDLENDLSFTEGDIETFKQRNGAAEINTSTQVNLTKSAEYNQLLEESNTQLGIVNSIEAYLKSSANQYNAVPSTMGLKDPALNTLVSRFNDLQLERNRMLTSANLANPLVQNLSNQIASLRVNILENLTNIKKGFSIGHQLLRENSAQYDSRIRSVPTIERGLLQRSREQGVKTNLYQYLLQKREETALSLSATIPSSQLIDKPAANPVAEFPKQQLTYLFAIIAGLLIPGVFIFLKDKFSLKIKDQSSLLNIKGVKILGELCHNTEDNSSVVISNGSNTNISELFRYIRSNIGFLNNGTQHKTMLVTSSMKGEGKTFFSINLGLTLAMLNKKVLIMEFDLRKPDLLKNINMEQTKGITDFITGNTNSPAECIQAYNEADNLFVMGAGSKAINPAELLSDKRLDLLFSWCKTQFDYIVLDTSPVGAVADAFSLAKYAELSIYIVRYNYTNTEQLSILRDIYDNEKLKNLMVVFNDAKKENRQAYAYGGYGYASAYGS</sequence>
<evidence type="ECO:0000313" key="11">
    <source>
        <dbReference type="EMBL" id="SEN45965.1"/>
    </source>
</evidence>
<dbReference type="Pfam" id="PF13614">
    <property type="entry name" value="AAA_31"/>
    <property type="match status" value="1"/>
</dbReference>
<dbReference type="PANTHER" id="PTHR32309">
    <property type="entry name" value="TYROSINE-PROTEIN KINASE"/>
    <property type="match status" value="1"/>
</dbReference>
<dbReference type="InterPro" id="IPR005702">
    <property type="entry name" value="Wzc-like_C"/>
</dbReference>
<dbReference type="SUPFAM" id="SSF52540">
    <property type="entry name" value="P-loop containing nucleoside triphosphate hydrolases"/>
    <property type="match status" value="1"/>
</dbReference>
<accession>A0A1H8GQ85</accession>
<evidence type="ECO:0000313" key="12">
    <source>
        <dbReference type="Proteomes" id="UP000198942"/>
    </source>
</evidence>
<dbReference type="NCBIfam" id="TIGR01007">
    <property type="entry name" value="eps_fam"/>
    <property type="match status" value="1"/>
</dbReference>
<dbReference type="InterPro" id="IPR027417">
    <property type="entry name" value="P-loop_NTPase"/>
</dbReference>